<dbReference type="SUPFAM" id="SSF81383">
    <property type="entry name" value="F-box domain"/>
    <property type="match status" value="1"/>
</dbReference>
<gene>
    <name evidence="3" type="ORF">yc1106_04183</name>
</gene>
<feature type="region of interest" description="Disordered" evidence="1">
    <location>
        <begin position="1451"/>
        <end position="1536"/>
    </location>
</feature>
<dbReference type="Pfam" id="PF25422">
    <property type="entry name" value="DUF7892"/>
    <property type="match status" value="1"/>
</dbReference>
<name>A0A9Q8Z8M3_CURCL</name>
<feature type="compositionally biased region" description="Pro residues" evidence="1">
    <location>
        <begin position="792"/>
        <end position="801"/>
    </location>
</feature>
<feature type="region of interest" description="Disordered" evidence="1">
    <location>
        <begin position="1180"/>
        <end position="1422"/>
    </location>
</feature>
<feature type="compositionally biased region" description="Pro residues" evidence="1">
    <location>
        <begin position="1246"/>
        <end position="1271"/>
    </location>
</feature>
<dbReference type="Gene3D" id="1.20.1280.50">
    <property type="match status" value="1"/>
</dbReference>
<dbReference type="InterPro" id="IPR057214">
    <property type="entry name" value="DUF7892"/>
</dbReference>
<feature type="compositionally biased region" description="Basic and acidic residues" evidence="1">
    <location>
        <begin position="1487"/>
        <end position="1508"/>
    </location>
</feature>
<dbReference type="InterPro" id="IPR036047">
    <property type="entry name" value="F-box-like_dom_sf"/>
</dbReference>
<dbReference type="VEuPathDB" id="FungiDB:yc1106_04183"/>
<organism evidence="3 4">
    <name type="scientific">Curvularia clavata</name>
    <dbReference type="NCBI Taxonomy" id="95742"/>
    <lineage>
        <taxon>Eukaryota</taxon>
        <taxon>Fungi</taxon>
        <taxon>Dikarya</taxon>
        <taxon>Ascomycota</taxon>
        <taxon>Pezizomycotina</taxon>
        <taxon>Dothideomycetes</taxon>
        <taxon>Pleosporomycetidae</taxon>
        <taxon>Pleosporales</taxon>
        <taxon>Pleosporineae</taxon>
        <taxon>Pleosporaceae</taxon>
        <taxon>Curvularia</taxon>
    </lineage>
</organism>
<feature type="region of interest" description="Disordered" evidence="1">
    <location>
        <begin position="18"/>
        <end position="65"/>
    </location>
</feature>
<feature type="compositionally biased region" description="Basic and acidic residues" evidence="1">
    <location>
        <begin position="414"/>
        <end position="430"/>
    </location>
</feature>
<feature type="compositionally biased region" description="Low complexity" evidence="1">
    <location>
        <begin position="19"/>
        <end position="38"/>
    </location>
</feature>
<sequence>MEDRESSVVSSVDFYASDANPSHSTATAAAAQSDAPPFAKRKADDEDAPIHHHDRKRNRRASSPSLASTLPCCAGLPPELWQHIFSFCSLADLGRLIQVNRSFRSYLTDVPSASTSKSGAGRLHLLKSESLWASARNALSTKPPKPLPGFTELQMWQLAWSKRCQFCNKLDSHSPGERIWQKGPGQTGVRVIWPFAIRACGPCLLQQCQTDASLLFSAASALRPALPFALLTNDQHYVPAYLLQSATTPAHVEIAKYYYKKHVEEITHELNDALSHGSAAAEEWSKGLDARGKERMKLAENWERWEARSQSVDEHRMGAKRAVSAAPSHAATSHKHSSKSPPHRTPSPIIHAPVPASKYGSAVSFAAKHGNTSRHLDSTPPVRNLTAVAPSSQHAQARPPTAPPQAFTPSGQRNLHDANEAKASRKSDIERRCQLMVPPIAPNILRHMDSFKAAIQISQPMNDYAWSVLQPRLIAQLPAAQQAEADHVSRTASLSNKSQDRRHLDANSKEAKEAMDRDWEETQRPIRDRLDAIAEEFINRVWDHGQAVTHENSPKFAADLLAHVRRTFYAEKTESDGAQGASTSTDHADSRPKLVLENMKWVYDNKIKPLTEPFRKEIFLCYGNGCEHNNKYYGFEGVVQHYGAKHTAAFSSGNVVVAWREAEWPEEPPFHPEPLSVKNPPLTHYAAATTGGYGGYFGGYSRAGTATPHMPTHLPQASPGPYNYGNQYAGPFAPPQMPPGSMNGLDYPQPYATPVDVYTHQAMGPPGYAPHAAQNPYLTSPAMINNAIAPPPPPNMPPPSHGMPETVPNGTEDTGQSTSSFDKQVSTVIEMTQDMWKRTSGIKDMPNSLRVYVLLHRVISKFHVEFNHEPNLNHFIEALSNHEIPKALKNAPGLSCKACQVGSAHHPAGSFYSKSEERTTYTVLNLMIHFRNQHLPYPQPIPGHGVPAARLDWKENMIELPSERFISGLIHAVGMDDEKLLMIATVFPSLFPMPLPKMDVTDGHGLASPASSGPKDAEKAPSATNAPGEPGGGAAATSIMAGAEANPSLPAKPPDTTYAPHRPALASETNDASSSMNAKRFYRESSPADRRPHHYGESRYYMPRDHLDDGYHHSREYVEYAPSPRIFHAGPAYDDYTGRRTAFREQERYYGPPEEIVYAHPREGSHGSREYSAYPRSVRYYEEDDRRSEYRYVNERPPRDASPSQGQAAADKFLAENEPPQPPPPPQPEADPSVPPQENEAGARYTPPPSEAPVPPEPNAPIRPLGPPHPRAPSTVSNSSRYDDYQPNGHRMPMSGPSGPPSRRPGPQRRRDRPYEHRGHSRYSRYMSVARDDPYGRGSSMSRSQSRRYEEQRRRLDEQETPQPSAEHDYEPDYSREHSVDQHGQDDGYYSHARRHPRGYVSVQDRMHPHVPAYSPPRYRYDEPRGAPSVYVDEYGHPIHEYEVIRVRGDPRQRGPYMPHQPHRYEPDPYGYVPVQYERPPPQRYNSRSEEYLYYEERERPLPRRPAQEAESDVYEPQATEIKVESVPVPMPPEAP</sequence>
<dbReference type="InterPro" id="IPR001810">
    <property type="entry name" value="F-box_dom"/>
</dbReference>
<proteinExistence type="predicted"/>
<feature type="compositionally biased region" description="Basic residues" evidence="1">
    <location>
        <begin position="332"/>
        <end position="342"/>
    </location>
</feature>
<protein>
    <recommendedName>
        <fullName evidence="2">F-box domain-containing protein</fullName>
    </recommendedName>
</protein>
<feature type="compositionally biased region" description="Basic and acidic residues" evidence="1">
    <location>
        <begin position="41"/>
        <end position="51"/>
    </location>
</feature>
<dbReference type="OrthoDB" id="2322499at2759"/>
<feature type="region of interest" description="Disordered" evidence="1">
    <location>
        <begin position="792"/>
        <end position="821"/>
    </location>
</feature>
<dbReference type="SMART" id="SM00256">
    <property type="entry name" value="FBOX"/>
    <property type="match status" value="1"/>
</dbReference>
<feature type="compositionally biased region" description="Basic and acidic residues" evidence="1">
    <location>
        <begin position="1180"/>
        <end position="1199"/>
    </location>
</feature>
<feature type="compositionally biased region" description="Basic and acidic residues" evidence="1">
    <location>
        <begin position="1081"/>
        <end position="1104"/>
    </location>
</feature>
<evidence type="ECO:0000259" key="2">
    <source>
        <dbReference type="SMART" id="SM00256"/>
    </source>
</evidence>
<evidence type="ECO:0000313" key="4">
    <source>
        <dbReference type="Proteomes" id="UP001056012"/>
    </source>
</evidence>
<feature type="compositionally biased region" description="Basic and acidic residues" evidence="1">
    <location>
        <begin position="498"/>
        <end position="521"/>
    </location>
</feature>
<feature type="compositionally biased region" description="Polar residues" evidence="1">
    <location>
        <begin position="808"/>
        <end position="821"/>
    </location>
</feature>
<feature type="compositionally biased region" description="Low complexity" evidence="1">
    <location>
        <begin position="395"/>
        <end position="409"/>
    </location>
</feature>
<dbReference type="CDD" id="cd09917">
    <property type="entry name" value="F-box_SF"/>
    <property type="match status" value="1"/>
</dbReference>
<feature type="region of interest" description="Disordered" evidence="1">
    <location>
        <begin position="309"/>
        <end position="350"/>
    </location>
</feature>
<feature type="compositionally biased region" description="Pro residues" evidence="1">
    <location>
        <begin position="1219"/>
        <end position="1235"/>
    </location>
</feature>
<feature type="compositionally biased region" description="Basic and acidic residues" evidence="1">
    <location>
        <begin position="1347"/>
        <end position="1358"/>
    </location>
</feature>
<feature type="region of interest" description="Disordered" evidence="1">
    <location>
        <begin position="486"/>
        <end position="521"/>
    </location>
</feature>
<dbReference type="EMBL" id="CP089276">
    <property type="protein sequence ID" value="USP76909.1"/>
    <property type="molecule type" value="Genomic_DNA"/>
</dbReference>
<evidence type="ECO:0000256" key="1">
    <source>
        <dbReference type="SAM" id="MobiDB-lite"/>
    </source>
</evidence>
<accession>A0A9Q8Z8M3</accession>
<evidence type="ECO:0000313" key="3">
    <source>
        <dbReference type="EMBL" id="USP76909.1"/>
    </source>
</evidence>
<feature type="region of interest" description="Disordered" evidence="1">
    <location>
        <begin position="1002"/>
        <end position="1104"/>
    </location>
</feature>
<dbReference type="Proteomes" id="UP001056012">
    <property type="component" value="Chromosome 3"/>
</dbReference>
<dbReference type="Pfam" id="PF00646">
    <property type="entry name" value="F-box"/>
    <property type="match status" value="1"/>
</dbReference>
<feature type="region of interest" description="Disordered" evidence="1">
    <location>
        <begin position="369"/>
        <end position="430"/>
    </location>
</feature>
<feature type="compositionally biased region" description="Polar residues" evidence="1">
    <location>
        <begin position="1067"/>
        <end position="1077"/>
    </location>
</feature>
<feature type="compositionally biased region" description="Basic and acidic residues" evidence="1">
    <location>
        <begin position="1366"/>
        <end position="1386"/>
    </location>
</feature>
<keyword evidence="4" id="KW-1185">Reference proteome</keyword>
<feature type="domain" description="F-box" evidence="2">
    <location>
        <begin position="76"/>
        <end position="116"/>
    </location>
</feature>
<reference evidence="3" key="1">
    <citation type="submission" date="2021-12" db="EMBL/GenBank/DDBJ databases">
        <title>Curvularia clavata genome.</title>
        <authorList>
            <person name="Cao Y."/>
        </authorList>
    </citation>
    <scope>NUCLEOTIDE SEQUENCE</scope>
    <source>
        <strain evidence="3">Yc1106</strain>
    </source>
</reference>
<feature type="compositionally biased region" description="Low complexity" evidence="1">
    <location>
        <begin position="320"/>
        <end position="331"/>
    </location>
</feature>